<evidence type="ECO:0000259" key="1">
    <source>
        <dbReference type="Pfam" id="PF20415"/>
    </source>
</evidence>
<sequence>MPAVNWDVSLPPHSAQPGPQNITKHALYKPATNPPLPELKILCPTLPMPWSVIVVTPRNNTVYVTVSDVLSCIYQSLRREVNQQEFYSLFNPDQQRRMSDSYVRRWRRLAGQEAVNEKAKGVKRIDCLVMCGSTRFMGLSSTKDGPHVWQLHVA</sequence>
<dbReference type="Pfam" id="PF20415">
    <property type="entry name" value="DUF6699"/>
    <property type="match status" value="1"/>
</dbReference>
<reference evidence="2 3" key="1">
    <citation type="journal article" date="2019" name="Nat. Ecol. Evol.">
        <title>Megaphylogeny resolves global patterns of mushroom evolution.</title>
        <authorList>
            <person name="Varga T."/>
            <person name="Krizsan K."/>
            <person name="Foldi C."/>
            <person name="Dima B."/>
            <person name="Sanchez-Garcia M."/>
            <person name="Sanchez-Ramirez S."/>
            <person name="Szollosi G.J."/>
            <person name="Szarkandi J.G."/>
            <person name="Papp V."/>
            <person name="Albert L."/>
            <person name="Andreopoulos W."/>
            <person name="Angelini C."/>
            <person name="Antonin V."/>
            <person name="Barry K.W."/>
            <person name="Bougher N.L."/>
            <person name="Buchanan P."/>
            <person name="Buyck B."/>
            <person name="Bense V."/>
            <person name="Catcheside P."/>
            <person name="Chovatia M."/>
            <person name="Cooper J."/>
            <person name="Damon W."/>
            <person name="Desjardin D."/>
            <person name="Finy P."/>
            <person name="Geml J."/>
            <person name="Haridas S."/>
            <person name="Hughes K."/>
            <person name="Justo A."/>
            <person name="Karasinski D."/>
            <person name="Kautmanova I."/>
            <person name="Kiss B."/>
            <person name="Kocsube S."/>
            <person name="Kotiranta H."/>
            <person name="LaButti K.M."/>
            <person name="Lechner B.E."/>
            <person name="Liimatainen K."/>
            <person name="Lipzen A."/>
            <person name="Lukacs Z."/>
            <person name="Mihaltcheva S."/>
            <person name="Morgado L.N."/>
            <person name="Niskanen T."/>
            <person name="Noordeloos M.E."/>
            <person name="Ohm R.A."/>
            <person name="Ortiz-Santana B."/>
            <person name="Ovrebo C."/>
            <person name="Racz N."/>
            <person name="Riley R."/>
            <person name="Savchenko A."/>
            <person name="Shiryaev A."/>
            <person name="Soop K."/>
            <person name="Spirin V."/>
            <person name="Szebenyi C."/>
            <person name="Tomsovsky M."/>
            <person name="Tulloss R.E."/>
            <person name="Uehling J."/>
            <person name="Grigoriev I.V."/>
            <person name="Vagvolgyi C."/>
            <person name="Papp T."/>
            <person name="Martin F.M."/>
            <person name="Miettinen O."/>
            <person name="Hibbett D.S."/>
            <person name="Nagy L.G."/>
        </authorList>
    </citation>
    <scope>NUCLEOTIDE SEQUENCE [LARGE SCALE GENOMIC DNA]</scope>
    <source>
        <strain evidence="2 3">CBS 962.96</strain>
    </source>
</reference>
<dbReference type="InterPro" id="IPR046522">
    <property type="entry name" value="DUF6699"/>
</dbReference>
<evidence type="ECO:0000313" key="2">
    <source>
        <dbReference type="EMBL" id="THU90765.1"/>
    </source>
</evidence>
<keyword evidence="3" id="KW-1185">Reference proteome</keyword>
<organism evidence="2 3">
    <name type="scientific">Dendrothele bispora (strain CBS 962.96)</name>
    <dbReference type="NCBI Taxonomy" id="1314807"/>
    <lineage>
        <taxon>Eukaryota</taxon>
        <taxon>Fungi</taxon>
        <taxon>Dikarya</taxon>
        <taxon>Basidiomycota</taxon>
        <taxon>Agaricomycotina</taxon>
        <taxon>Agaricomycetes</taxon>
        <taxon>Agaricomycetidae</taxon>
        <taxon>Agaricales</taxon>
        <taxon>Agaricales incertae sedis</taxon>
        <taxon>Dendrothele</taxon>
    </lineage>
</organism>
<name>A0A4V4HEE0_DENBC</name>
<gene>
    <name evidence="2" type="ORF">K435DRAFT_675480</name>
</gene>
<proteinExistence type="predicted"/>
<dbReference type="Proteomes" id="UP000297245">
    <property type="component" value="Unassembled WGS sequence"/>
</dbReference>
<dbReference type="OrthoDB" id="3172906at2759"/>
<protein>
    <recommendedName>
        <fullName evidence="1">DUF6699 domain-containing protein</fullName>
    </recommendedName>
</protein>
<dbReference type="AlphaFoldDB" id="A0A4V4HEE0"/>
<evidence type="ECO:0000313" key="3">
    <source>
        <dbReference type="Proteomes" id="UP000297245"/>
    </source>
</evidence>
<accession>A0A4V4HEE0</accession>
<dbReference type="EMBL" id="ML179326">
    <property type="protein sequence ID" value="THU90765.1"/>
    <property type="molecule type" value="Genomic_DNA"/>
</dbReference>
<feature type="domain" description="DUF6699" evidence="1">
    <location>
        <begin position="5"/>
        <end position="145"/>
    </location>
</feature>